<dbReference type="Proteomes" id="UP001057134">
    <property type="component" value="Chromosome"/>
</dbReference>
<dbReference type="EMBL" id="CP027059">
    <property type="protein sequence ID" value="UQZ87140.1"/>
    <property type="molecule type" value="Genomic_DNA"/>
</dbReference>
<keyword evidence="1" id="KW-1133">Transmembrane helix</keyword>
<evidence type="ECO:0000313" key="3">
    <source>
        <dbReference type="Proteomes" id="UP001057134"/>
    </source>
</evidence>
<sequence length="29" mass="3366">MLLVWNSIGFILLCTILYLSIKTLLQKVE</sequence>
<name>A0ABY4RZI9_9BACL</name>
<organism evidence="2 3">
    <name type="scientific">Paenibacillus konkukensis</name>
    <dbReference type="NCBI Taxonomy" id="2020716"/>
    <lineage>
        <taxon>Bacteria</taxon>
        <taxon>Bacillati</taxon>
        <taxon>Bacillota</taxon>
        <taxon>Bacilli</taxon>
        <taxon>Bacillales</taxon>
        <taxon>Paenibacillaceae</taxon>
        <taxon>Paenibacillus</taxon>
    </lineage>
</organism>
<feature type="transmembrane region" description="Helical" evidence="1">
    <location>
        <begin position="6"/>
        <end position="25"/>
    </location>
</feature>
<reference evidence="2" key="2">
    <citation type="journal article" date="2021" name="J Anim Sci Technol">
        <title>Complete genome sequence of Paenibacillus konkukensis sp. nov. SK3146 as a potential probiotic strain.</title>
        <authorList>
            <person name="Jung H.I."/>
            <person name="Park S."/>
            <person name="Niu K.M."/>
            <person name="Lee S.W."/>
            <person name="Kothari D."/>
            <person name="Yi K.J."/>
            <person name="Kim S.K."/>
        </authorList>
    </citation>
    <scope>NUCLEOTIDE SEQUENCE</scope>
    <source>
        <strain evidence="2">SK3146</strain>
    </source>
</reference>
<keyword evidence="3" id="KW-1185">Reference proteome</keyword>
<keyword evidence="1" id="KW-0472">Membrane</keyword>
<keyword evidence="1" id="KW-0812">Transmembrane</keyword>
<evidence type="ECO:0000313" key="2">
    <source>
        <dbReference type="EMBL" id="UQZ87140.1"/>
    </source>
</evidence>
<evidence type="ECO:0000256" key="1">
    <source>
        <dbReference type="SAM" id="Phobius"/>
    </source>
</evidence>
<reference evidence="2" key="1">
    <citation type="submission" date="2018-02" db="EMBL/GenBank/DDBJ databases">
        <authorList>
            <person name="Kim S.-K."/>
            <person name="Jung H.-I."/>
            <person name="Lee S.-W."/>
        </authorList>
    </citation>
    <scope>NUCLEOTIDE SEQUENCE</scope>
    <source>
        <strain evidence="2">SK3146</strain>
    </source>
</reference>
<proteinExistence type="predicted"/>
<gene>
    <name evidence="2" type="ORF">SK3146_06436</name>
</gene>
<accession>A0ABY4RZI9</accession>
<protein>
    <submittedName>
        <fullName evidence="2">Uncharacterized protein</fullName>
    </submittedName>
</protein>